<keyword evidence="2" id="KW-0378">Hydrolase</keyword>
<dbReference type="Gene3D" id="3.60.21.10">
    <property type="match status" value="1"/>
</dbReference>
<evidence type="ECO:0000256" key="4">
    <source>
        <dbReference type="SAM" id="SignalP"/>
    </source>
</evidence>
<dbReference type="InterPro" id="IPR029052">
    <property type="entry name" value="Metallo-depent_PP-like"/>
</dbReference>
<feature type="domain" description="Calcineurin-like phosphoesterase" evidence="5">
    <location>
        <begin position="92"/>
        <end position="326"/>
    </location>
</feature>
<evidence type="ECO:0000259" key="5">
    <source>
        <dbReference type="Pfam" id="PF00149"/>
    </source>
</evidence>
<feature type="compositionally biased region" description="Low complexity" evidence="3">
    <location>
        <begin position="56"/>
        <end position="72"/>
    </location>
</feature>
<evidence type="ECO:0000313" key="6">
    <source>
        <dbReference type="EMBL" id="POP54071.1"/>
    </source>
</evidence>
<feature type="signal peptide" evidence="4">
    <location>
        <begin position="1"/>
        <end position="17"/>
    </location>
</feature>
<feature type="chain" id="PRO_5015459497" evidence="4">
    <location>
        <begin position="18"/>
        <end position="712"/>
    </location>
</feature>
<keyword evidence="1 4" id="KW-0732">Signal</keyword>
<dbReference type="PANTHER" id="PTHR10161">
    <property type="entry name" value="TARTRATE-RESISTANT ACID PHOSPHATASE TYPE 5"/>
    <property type="match status" value="1"/>
</dbReference>
<dbReference type="InterPro" id="IPR051558">
    <property type="entry name" value="Metallophosphoesterase_PAP"/>
</dbReference>
<dbReference type="Proteomes" id="UP000237222">
    <property type="component" value="Unassembled WGS sequence"/>
</dbReference>
<dbReference type="PANTHER" id="PTHR10161:SF14">
    <property type="entry name" value="TARTRATE-RESISTANT ACID PHOSPHATASE TYPE 5"/>
    <property type="match status" value="1"/>
</dbReference>
<dbReference type="EMBL" id="PQGG01000007">
    <property type="protein sequence ID" value="POP54071.1"/>
    <property type="molecule type" value="Genomic_DNA"/>
</dbReference>
<dbReference type="RefSeq" id="WP_103682833.1">
    <property type="nucleotide sequence ID" value="NZ_PQGG01000007.1"/>
</dbReference>
<evidence type="ECO:0000313" key="7">
    <source>
        <dbReference type="Proteomes" id="UP000237222"/>
    </source>
</evidence>
<dbReference type="SUPFAM" id="SSF56300">
    <property type="entry name" value="Metallo-dependent phosphatases"/>
    <property type="match status" value="1"/>
</dbReference>
<feature type="region of interest" description="Disordered" evidence="3">
    <location>
        <begin position="22"/>
        <end position="81"/>
    </location>
</feature>
<dbReference type="AlphaFoldDB" id="A0A2S4HK31"/>
<accession>A0A2S4HK31</accession>
<evidence type="ECO:0000256" key="2">
    <source>
        <dbReference type="ARBA" id="ARBA00022801"/>
    </source>
</evidence>
<protein>
    <submittedName>
        <fullName evidence="6">Serine/threonine protein phosphatase</fullName>
    </submittedName>
</protein>
<dbReference type="Pfam" id="PF00149">
    <property type="entry name" value="Metallophos"/>
    <property type="match status" value="1"/>
</dbReference>
<sequence length="712" mass="74000">MKYINSSILLVVMMSLAACGGSSSKGSSSNNAGPVGGDIVDETPSGETPTDETPDGETPTGETPDGETPVGETPGGETPGEVTEPIAVRMILIGDGGSGSAGAYAVGEAVAKVCAVKGCDLVLGLGDNIYESGVSSELDPQFEEKFELPFAPIDLPFYMVLGNHDNSGFFGGDGANNSNGDYQVDYHYRDALHPDQPRQTQRWNMPARYYRVAKGGDAAAPLLELFAVDSNQVAGGFPDSDENFSYNSYGLAQAQWLKDAMANSKAKWKIAFAHHPYISNGSHGNAGNYDGVPGFVAPVLAGSRYKAFLEETICDKADFFFAGHDHDLQWLMPVASCGKTGFVVSGAASKTRSLENRDDNAVYYEKGDSYGFVWVEIKGDKMLGEVYQVDPDDAALGLGSFSAPQPAFRREQTQMAAVGLPESDGFTNPLEGESDFDVNDQEGNLDPVQAQFAAGFAGLAAAIPEENMAGVVAAVGQSGNALLEVVDSLISGLQGAATEQNPELVLAGGERASQALLYALQNLQSAIPAPSAGGLPAPFDQLAAALEQFSGEAGSEDDVTSADLRSLTDPLNNLAANIQGIVDSIEEEGGSVPVAGGALSLLSELLFDVTRVIDAVGNVSSSELGQVLVSTTDDLLSNLLLKVVPIEEFAPAEVSNAIGLGPDFISSGLLLVVREVTYTLDTTVLQSLLQGLGGLPLPGLGGLLDGLSGLGG</sequence>
<dbReference type="GO" id="GO:0016787">
    <property type="term" value="F:hydrolase activity"/>
    <property type="evidence" value="ECO:0007669"/>
    <property type="project" value="UniProtKB-KW"/>
</dbReference>
<comment type="caution">
    <text evidence="6">The sequence shown here is derived from an EMBL/GenBank/DDBJ whole genome shotgun (WGS) entry which is preliminary data.</text>
</comment>
<proteinExistence type="predicted"/>
<gene>
    <name evidence="6" type="ORF">C0068_02050</name>
</gene>
<organism evidence="6 7">
    <name type="scientific">Zhongshania marina</name>
    <dbReference type="NCBI Taxonomy" id="2304603"/>
    <lineage>
        <taxon>Bacteria</taxon>
        <taxon>Pseudomonadati</taxon>
        <taxon>Pseudomonadota</taxon>
        <taxon>Gammaproteobacteria</taxon>
        <taxon>Cellvibrionales</taxon>
        <taxon>Spongiibacteraceae</taxon>
        <taxon>Zhongshania</taxon>
    </lineage>
</organism>
<dbReference type="OrthoDB" id="9809781at2"/>
<reference evidence="6" key="1">
    <citation type="submission" date="2018-01" db="EMBL/GenBank/DDBJ databases">
        <authorList>
            <person name="Yu X.-D."/>
        </authorList>
    </citation>
    <scope>NUCLEOTIDE SEQUENCE</scope>
    <source>
        <strain evidence="6">ZX-21</strain>
    </source>
</reference>
<name>A0A2S4HK31_9GAMM</name>
<evidence type="ECO:0000256" key="3">
    <source>
        <dbReference type="SAM" id="MobiDB-lite"/>
    </source>
</evidence>
<dbReference type="PROSITE" id="PS51257">
    <property type="entry name" value="PROKAR_LIPOPROTEIN"/>
    <property type="match status" value="1"/>
</dbReference>
<evidence type="ECO:0000256" key="1">
    <source>
        <dbReference type="ARBA" id="ARBA00022729"/>
    </source>
</evidence>
<dbReference type="InterPro" id="IPR004843">
    <property type="entry name" value="Calcineurin-like_PHP"/>
</dbReference>